<dbReference type="SUPFAM" id="SSF143456">
    <property type="entry name" value="VC0467-like"/>
    <property type="match status" value="1"/>
</dbReference>
<evidence type="ECO:0000313" key="4">
    <source>
        <dbReference type="Proteomes" id="UP000030763"/>
    </source>
</evidence>
<feature type="region of interest" description="Disordered" evidence="2">
    <location>
        <begin position="653"/>
        <end position="675"/>
    </location>
</feature>
<feature type="region of interest" description="Disordered" evidence="2">
    <location>
        <begin position="106"/>
        <end position="161"/>
    </location>
</feature>
<feature type="region of interest" description="Disordered" evidence="2">
    <location>
        <begin position="935"/>
        <end position="963"/>
    </location>
</feature>
<feature type="region of interest" description="Disordered" evidence="2">
    <location>
        <begin position="495"/>
        <end position="529"/>
    </location>
</feature>
<accession>U6M4S8</accession>
<feature type="compositionally biased region" description="Low complexity" evidence="2">
    <location>
        <begin position="505"/>
        <end position="524"/>
    </location>
</feature>
<evidence type="ECO:0000313" key="3">
    <source>
        <dbReference type="EMBL" id="CDJ59016.1"/>
    </source>
</evidence>
<evidence type="ECO:0000256" key="2">
    <source>
        <dbReference type="SAM" id="MobiDB-lite"/>
    </source>
</evidence>
<dbReference type="PANTHER" id="PTHR13491">
    <property type="entry name" value="ZCCHC10 PROTEIN"/>
    <property type="match status" value="1"/>
</dbReference>
<feature type="compositionally biased region" description="Low complexity" evidence="2">
    <location>
        <begin position="653"/>
        <end position="673"/>
    </location>
</feature>
<feature type="compositionally biased region" description="Low complexity" evidence="2">
    <location>
        <begin position="136"/>
        <end position="153"/>
    </location>
</feature>
<dbReference type="Proteomes" id="UP000030763">
    <property type="component" value="Unassembled WGS sequence"/>
</dbReference>
<feature type="compositionally biased region" description="Low complexity" evidence="2">
    <location>
        <begin position="106"/>
        <end position="129"/>
    </location>
</feature>
<feature type="region of interest" description="Disordered" evidence="2">
    <location>
        <begin position="262"/>
        <end position="293"/>
    </location>
</feature>
<organism evidence="3 4">
    <name type="scientific">Eimeria maxima</name>
    <name type="common">Coccidian parasite</name>
    <dbReference type="NCBI Taxonomy" id="5804"/>
    <lineage>
        <taxon>Eukaryota</taxon>
        <taxon>Sar</taxon>
        <taxon>Alveolata</taxon>
        <taxon>Apicomplexa</taxon>
        <taxon>Conoidasida</taxon>
        <taxon>Coccidia</taxon>
        <taxon>Eucoccidiorida</taxon>
        <taxon>Eimeriorina</taxon>
        <taxon>Eimeriidae</taxon>
        <taxon>Eimeria</taxon>
    </lineage>
</organism>
<dbReference type="InterPro" id="IPR039715">
    <property type="entry name" value="ZCCHC10"/>
</dbReference>
<feature type="region of interest" description="Disordered" evidence="2">
    <location>
        <begin position="698"/>
        <end position="732"/>
    </location>
</feature>
<keyword evidence="1" id="KW-0175">Coiled coil</keyword>
<evidence type="ECO:0000256" key="1">
    <source>
        <dbReference type="SAM" id="Coils"/>
    </source>
</evidence>
<reference evidence="3" key="1">
    <citation type="submission" date="2013-10" db="EMBL/GenBank/DDBJ databases">
        <title>Genomic analysis of the causative agents of coccidiosis in chickens.</title>
        <authorList>
            <person name="Reid A.J."/>
            <person name="Blake D."/>
            <person name="Billington K."/>
            <person name="Browne H."/>
            <person name="Dunn M."/>
            <person name="Hung S."/>
            <person name="Kawahara F."/>
            <person name="Miranda-Saavedra D."/>
            <person name="Mourier T."/>
            <person name="Nagra H."/>
            <person name="Otto T.D."/>
            <person name="Rawlings N."/>
            <person name="Sanchez A."/>
            <person name="Sanders M."/>
            <person name="Subramaniam C."/>
            <person name="Tay Y."/>
            <person name="Dear P."/>
            <person name="Doerig C."/>
            <person name="Gruber A."/>
            <person name="Parkinson J."/>
            <person name="Shirley M."/>
            <person name="Wan K.L."/>
            <person name="Berriman M."/>
            <person name="Tomley F."/>
            <person name="Pain A."/>
        </authorList>
    </citation>
    <scope>NUCLEOTIDE SEQUENCE [LARGE SCALE GENOMIC DNA]</scope>
    <source>
        <strain evidence="3">Weybridge</strain>
    </source>
</reference>
<feature type="compositionally biased region" description="Low complexity" evidence="2">
    <location>
        <begin position="65"/>
        <end position="77"/>
    </location>
</feature>
<dbReference type="VEuPathDB" id="ToxoDB:EMWEY_00019560"/>
<feature type="compositionally biased region" description="Low complexity" evidence="2">
    <location>
        <begin position="32"/>
        <end position="42"/>
    </location>
</feature>
<keyword evidence="4" id="KW-1185">Reference proteome</keyword>
<dbReference type="GeneID" id="25335942"/>
<dbReference type="OrthoDB" id="348944at2759"/>
<feature type="coiled-coil region" evidence="1">
    <location>
        <begin position="205"/>
        <end position="239"/>
    </location>
</feature>
<feature type="compositionally biased region" description="Low complexity" evidence="2">
    <location>
        <begin position="938"/>
        <end position="958"/>
    </location>
</feature>
<dbReference type="RefSeq" id="XP_013335664.1">
    <property type="nucleotide sequence ID" value="XM_013480210.1"/>
</dbReference>
<feature type="region of interest" description="Disordered" evidence="2">
    <location>
        <begin position="32"/>
        <end position="89"/>
    </location>
</feature>
<proteinExistence type="predicted"/>
<feature type="region of interest" description="Disordered" evidence="2">
    <location>
        <begin position="851"/>
        <end position="880"/>
    </location>
</feature>
<feature type="compositionally biased region" description="Basic residues" evidence="2">
    <location>
        <begin position="54"/>
        <end position="64"/>
    </location>
</feature>
<sequence length="1174" mass="124039">MFLFSQAAAFRGPNLPAVISPPFRRTATAAAATATPAATTGTVETPKRRDLPISHKRLHQHRSRNSSLTSSAGSSTSINTLDPSLTEVKGLPSQSRCCLRFYSSNTNSSSISATSTTDSSSSSGRSSNSLPAGPTSSGLLSSGDQGDTQQQQQNAAEVGFLKQRDSRVSPLLLPSLRRVCRQLRFLSVHPHLLAALCPPKEKTLLERTTARQNRTQAAAQQEEAKRNKAQRKAALLLNKVWGGATYFSPHITRAALSEESTTAPAAGAASPAAVNADTATSRTSRAVSSPPEDLQLPQLLTRVATRYVRREVQQHLLQQQASAQQSPVGISSESADARAAAPTVAGAAAIPRSVAGTAVATPSSAAAGPAAAVDDLPEALFAASRWLSAAKQQCLRVSTERTVCLMLHALRTLSDLEMSLQKGLHSAAAAAASGSSSVVFMPVRAATPASASAADAEGFDLQQVLQLGEDLVDALQAEKKELLQQGARCLRTFIELQPDKKKPQSSGSSSGSSGSNGSSSSSSSTPLFPSRRQLHQAANRLLPGHMRPFQRPQQQRQYQQQQQQQQQQHAQQQQQLRGLSGAFRLVPVEQLTADSLCASGTSNSSNSSSSNDGLRPGLLLVAHPFLADAFVRESVVLLTSVSQNTVEGFMLNRSCSNSSNNSSRHSSSGSSTRRGMKLLQRSIETLPSPLHLLAAWQERQRQQPGKKQQQREQQQEQSGQVQQPDVQRCSTGVGQGSSWLSLLEENPQLFLLLREAQVAAAAAQASWRKKKKFLQQQQQLLHQALVTALAQRAVQTLPLSPHNSSSSSCIIVSTSGSKRLDGVGSSSSSSTSSRSSSSYILRAAPAGRADAGPLDKLLSPAFSGGRQGRDGGAVREQQQQQQRQQQQLLLWLENGFKREGWDSAAAAGEYQARKALLQQLFCLLQQLQLAEAFNPPNSNSSSSTITSTSTCTTSSSSSSRERLTGVEKVRLGGPCEGFVKLRAERWRGSRADGARASSCLYTAESQIQCHAAAAAAGAAAAAAGAAGAAGAVAAGAVAQVSESDPLSVNESLFLGKMVWKQRQLQRELREGLWLLLECTDTAALEELVFGSCSACSPVSSKFPKLKGGKEAAAAAAAGATGAAAPAVPCPLCCSREVYRQLLAAADNADSPFFASAYRLSPLVAVALQQAVNGA</sequence>
<dbReference type="Gene3D" id="3.40.1740.10">
    <property type="entry name" value="VC0467-like"/>
    <property type="match status" value="2"/>
</dbReference>
<name>U6M4S8_EIMMA</name>
<dbReference type="PANTHER" id="PTHR13491:SF0">
    <property type="entry name" value="ZINC FINGER CCHC DOMAIN-CONTAINING PROTEIN 10"/>
    <property type="match status" value="1"/>
</dbReference>
<feature type="compositionally biased region" description="Low complexity" evidence="2">
    <location>
        <begin position="715"/>
        <end position="728"/>
    </location>
</feature>
<dbReference type="EMBL" id="HG720036">
    <property type="protein sequence ID" value="CDJ59016.1"/>
    <property type="molecule type" value="Genomic_DNA"/>
</dbReference>
<reference evidence="3" key="2">
    <citation type="submission" date="2013-10" db="EMBL/GenBank/DDBJ databases">
        <authorList>
            <person name="Aslett M."/>
        </authorList>
    </citation>
    <scope>NUCLEOTIDE SEQUENCE [LARGE SCALE GENOMIC DNA]</scope>
    <source>
        <strain evidence="3">Weybridge</strain>
    </source>
</reference>
<feature type="compositionally biased region" description="Low complexity" evidence="2">
    <location>
        <begin position="262"/>
        <end position="289"/>
    </location>
</feature>
<protein>
    <submittedName>
        <fullName evidence="3">Uncharacterized protein</fullName>
    </submittedName>
</protein>
<gene>
    <name evidence="3" type="ORF">EMWEY_00019560</name>
</gene>
<dbReference type="OMA" id="GGPCEGF"/>
<feature type="region of interest" description="Disordered" evidence="2">
    <location>
        <begin position="550"/>
        <end position="575"/>
    </location>
</feature>
<dbReference type="AlphaFoldDB" id="U6M4S8"/>